<evidence type="ECO:0000256" key="2">
    <source>
        <dbReference type="ARBA" id="ARBA00022692"/>
    </source>
</evidence>
<dbReference type="Gene3D" id="1.20.1560.10">
    <property type="entry name" value="ABC transporter type 1, transmembrane domain"/>
    <property type="match status" value="1"/>
</dbReference>
<sequence length="283" mass="31963">MWQALKTIGHANQRKLLIAFSLVGLENLLLLTYPMLGGFAVNAVMKGNAWQAATYAFFVFAIWLVGSARRSVDTRIFARIYSEMIVPIIVKQRAQGQTPSTISARVTLSREFVDFFEMHLPTAVTSIFSVIGASLMLLFLEFWSGVLSAIILLFFALLLPSFARISSRLYLALNNRLERDLDVISQSSENRLHKHYKLVAHLRVLISNREAFGFLMNGITVSILFGFTFVWMAINGYGSAGHIYSVTTYLWMFAMSLDDMPHLVENYSNLKDIAERVEIGDDK</sequence>
<dbReference type="GO" id="GO:0005886">
    <property type="term" value="C:plasma membrane"/>
    <property type="evidence" value="ECO:0007669"/>
    <property type="project" value="UniProtKB-SubCell"/>
</dbReference>
<gene>
    <name evidence="7" type="ORF">DTO96_101782</name>
</gene>
<dbReference type="KEGG" id="hyf:DTO96_101782"/>
<dbReference type="Proteomes" id="UP000252182">
    <property type="component" value="Chromosome"/>
</dbReference>
<evidence type="ECO:0000256" key="1">
    <source>
        <dbReference type="ARBA" id="ARBA00004651"/>
    </source>
</evidence>
<accession>A0A345DCF3</accession>
<dbReference type="PROSITE" id="PS50929">
    <property type="entry name" value="ABC_TM1F"/>
    <property type="match status" value="1"/>
</dbReference>
<dbReference type="GO" id="GO:0005524">
    <property type="term" value="F:ATP binding"/>
    <property type="evidence" value="ECO:0007669"/>
    <property type="project" value="InterPro"/>
</dbReference>
<proteinExistence type="predicted"/>
<dbReference type="AlphaFoldDB" id="A0A345DCF3"/>
<reference evidence="8" key="1">
    <citation type="submission" date="2018-07" db="EMBL/GenBank/DDBJ databases">
        <authorList>
            <person name="Kim H."/>
        </authorList>
    </citation>
    <scope>NUCLEOTIDE SEQUENCE [LARGE SCALE GENOMIC DNA]</scope>
    <source>
        <strain evidence="8">F02</strain>
    </source>
</reference>
<evidence type="ECO:0000313" key="8">
    <source>
        <dbReference type="Proteomes" id="UP000252182"/>
    </source>
</evidence>
<evidence type="ECO:0000313" key="7">
    <source>
        <dbReference type="EMBL" id="AXF86041.1"/>
    </source>
</evidence>
<evidence type="ECO:0000256" key="5">
    <source>
        <dbReference type="SAM" id="Phobius"/>
    </source>
</evidence>
<feature type="domain" description="ABC transmembrane type-1" evidence="6">
    <location>
        <begin position="17"/>
        <end position="269"/>
    </location>
</feature>
<evidence type="ECO:0000256" key="4">
    <source>
        <dbReference type="ARBA" id="ARBA00023136"/>
    </source>
</evidence>
<dbReference type="EMBL" id="CP031124">
    <property type="protein sequence ID" value="AXF86041.1"/>
    <property type="molecule type" value="Genomic_DNA"/>
</dbReference>
<dbReference type="SUPFAM" id="SSF90123">
    <property type="entry name" value="ABC transporter transmembrane region"/>
    <property type="match status" value="1"/>
</dbReference>
<feature type="transmembrane region" description="Helical" evidence="5">
    <location>
        <begin position="120"/>
        <end position="140"/>
    </location>
</feature>
<dbReference type="RefSeq" id="WP_114563162.1">
    <property type="nucleotide sequence ID" value="NZ_CP031124.1"/>
</dbReference>
<keyword evidence="3 5" id="KW-1133">Transmembrane helix</keyword>
<feature type="transmembrane region" description="Helical" evidence="5">
    <location>
        <begin position="211"/>
        <end position="234"/>
    </location>
</feature>
<feature type="transmembrane region" description="Helical" evidence="5">
    <location>
        <begin position="48"/>
        <end position="66"/>
    </location>
</feature>
<organism evidence="7 8">
    <name type="scientific">Ephemeroptericola cinctiostellae</name>
    <dbReference type="NCBI Taxonomy" id="2268024"/>
    <lineage>
        <taxon>Bacteria</taxon>
        <taxon>Pseudomonadati</taxon>
        <taxon>Pseudomonadota</taxon>
        <taxon>Betaproteobacteria</taxon>
        <taxon>Burkholderiales</taxon>
        <taxon>Burkholderiaceae</taxon>
        <taxon>Ephemeroptericola</taxon>
    </lineage>
</organism>
<evidence type="ECO:0000259" key="6">
    <source>
        <dbReference type="PROSITE" id="PS50929"/>
    </source>
</evidence>
<protein>
    <recommendedName>
        <fullName evidence="6">ABC transmembrane type-1 domain-containing protein</fullName>
    </recommendedName>
</protein>
<feature type="transmembrane region" description="Helical" evidence="5">
    <location>
        <begin position="16"/>
        <end position="36"/>
    </location>
</feature>
<feature type="transmembrane region" description="Helical" evidence="5">
    <location>
        <begin position="146"/>
        <end position="166"/>
    </location>
</feature>
<evidence type="ECO:0000256" key="3">
    <source>
        <dbReference type="ARBA" id="ARBA00022989"/>
    </source>
</evidence>
<name>A0A345DCF3_9BURK</name>
<dbReference type="Pfam" id="PF13748">
    <property type="entry name" value="ABC_membrane_3"/>
    <property type="match status" value="1"/>
</dbReference>
<keyword evidence="4 5" id="KW-0472">Membrane</keyword>
<dbReference type="InterPro" id="IPR036640">
    <property type="entry name" value="ABC1_TM_sf"/>
</dbReference>
<keyword evidence="2 5" id="KW-0812">Transmembrane</keyword>
<comment type="subcellular location">
    <subcellularLocation>
        <location evidence="1">Cell membrane</location>
        <topology evidence="1">Multi-pass membrane protein</topology>
    </subcellularLocation>
</comment>
<keyword evidence="8" id="KW-1185">Reference proteome</keyword>
<dbReference type="InterPro" id="IPR011527">
    <property type="entry name" value="ABC1_TM_dom"/>
</dbReference>
<dbReference type="GO" id="GO:0140359">
    <property type="term" value="F:ABC-type transporter activity"/>
    <property type="evidence" value="ECO:0007669"/>
    <property type="project" value="InterPro"/>
</dbReference>
<dbReference type="OrthoDB" id="262142at2"/>